<dbReference type="PANTHER" id="PTHR47723:SF19">
    <property type="entry name" value="POLYNUCLEOTIDYL TRANSFERASE, RIBONUCLEASE H-LIKE SUPERFAMILY PROTEIN"/>
    <property type="match status" value="1"/>
</dbReference>
<dbReference type="EMBL" id="JANQDX010000008">
    <property type="protein sequence ID" value="KAL0919966.1"/>
    <property type="molecule type" value="Genomic_DNA"/>
</dbReference>
<gene>
    <name evidence="2" type="ORF">M5K25_009059</name>
</gene>
<accession>A0ABD0V4X9</accession>
<evidence type="ECO:0000313" key="3">
    <source>
        <dbReference type="Proteomes" id="UP001552299"/>
    </source>
</evidence>
<dbReference type="CDD" id="cd06222">
    <property type="entry name" value="RNase_H_like"/>
    <property type="match status" value="1"/>
</dbReference>
<dbReference type="AlphaFoldDB" id="A0ABD0V4X9"/>
<dbReference type="Pfam" id="PF13456">
    <property type="entry name" value="RVT_3"/>
    <property type="match status" value="1"/>
</dbReference>
<dbReference type="InterPro" id="IPR053151">
    <property type="entry name" value="RNase_H-like"/>
</dbReference>
<evidence type="ECO:0000259" key="1">
    <source>
        <dbReference type="Pfam" id="PF13456"/>
    </source>
</evidence>
<dbReference type="InterPro" id="IPR002156">
    <property type="entry name" value="RNaseH_domain"/>
</dbReference>
<dbReference type="InterPro" id="IPR036397">
    <property type="entry name" value="RNaseH_sf"/>
</dbReference>
<organism evidence="2 3">
    <name type="scientific">Dendrobium thyrsiflorum</name>
    <name type="common">Pinecone-like raceme dendrobium</name>
    <name type="synonym">Orchid</name>
    <dbReference type="NCBI Taxonomy" id="117978"/>
    <lineage>
        <taxon>Eukaryota</taxon>
        <taxon>Viridiplantae</taxon>
        <taxon>Streptophyta</taxon>
        <taxon>Embryophyta</taxon>
        <taxon>Tracheophyta</taxon>
        <taxon>Spermatophyta</taxon>
        <taxon>Magnoliopsida</taxon>
        <taxon>Liliopsida</taxon>
        <taxon>Asparagales</taxon>
        <taxon>Orchidaceae</taxon>
        <taxon>Epidendroideae</taxon>
        <taxon>Malaxideae</taxon>
        <taxon>Dendrobiinae</taxon>
        <taxon>Dendrobium</taxon>
    </lineage>
</organism>
<protein>
    <recommendedName>
        <fullName evidence="1">RNase H type-1 domain-containing protein</fullName>
    </recommendedName>
</protein>
<reference evidence="2 3" key="1">
    <citation type="journal article" date="2024" name="Plant Biotechnol. J.">
        <title>Dendrobium thyrsiflorum genome and its molecular insights into genes involved in important horticultural traits.</title>
        <authorList>
            <person name="Chen B."/>
            <person name="Wang J.Y."/>
            <person name="Zheng P.J."/>
            <person name="Li K.L."/>
            <person name="Liang Y.M."/>
            <person name="Chen X.F."/>
            <person name="Zhang C."/>
            <person name="Zhao X."/>
            <person name="He X."/>
            <person name="Zhang G.Q."/>
            <person name="Liu Z.J."/>
            <person name="Xu Q."/>
        </authorList>
    </citation>
    <scope>NUCLEOTIDE SEQUENCE [LARGE SCALE GENOMIC DNA]</scope>
    <source>
        <strain evidence="2">GZMU011</strain>
    </source>
</reference>
<feature type="domain" description="RNase H type-1" evidence="1">
    <location>
        <begin position="10"/>
        <end position="118"/>
    </location>
</feature>
<name>A0ABD0V4X9_DENTH</name>
<proteinExistence type="predicted"/>
<dbReference type="Proteomes" id="UP001552299">
    <property type="component" value="Unassembled WGS sequence"/>
</dbReference>
<dbReference type="PANTHER" id="PTHR47723">
    <property type="entry name" value="OS05G0353850 PROTEIN"/>
    <property type="match status" value="1"/>
</dbReference>
<dbReference type="Gene3D" id="3.30.420.10">
    <property type="entry name" value="Ribonuclease H-like superfamily/Ribonuclease H"/>
    <property type="match status" value="1"/>
</dbReference>
<comment type="caution">
    <text evidence="2">The sequence shown here is derived from an EMBL/GenBank/DDBJ whole genome shotgun (WGS) entry which is preliminary data.</text>
</comment>
<dbReference type="InterPro" id="IPR044730">
    <property type="entry name" value="RNase_H-like_dom_plant"/>
</dbReference>
<sequence>MDATLLPSYKAGIGGIFRDHKGRFLLAFGKSCVHWDVGSLELSATLYIKEVLKDWMFKYKGIVIEGDNANIINFLQEANSATNANLDDSYTFRDFNHIIFNCIDRSCNKLADLYANYALFNSFIWEEFRENKIPPYFMSLLKRNLVAMNFKNRKITLEVIMYWPLVFHAALLKYRSALQIFRNVAMERAIARSATSSVSTSGVLVTRMPLDRHLARSTLSKPTL</sequence>
<keyword evidence="3" id="KW-1185">Reference proteome</keyword>
<evidence type="ECO:0000313" key="2">
    <source>
        <dbReference type="EMBL" id="KAL0919966.1"/>
    </source>
</evidence>